<comment type="caution">
    <text evidence="2">Lacks conserved residue(s) required for the propagation of feature annotation.</text>
</comment>
<dbReference type="CDD" id="cd04496">
    <property type="entry name" value="SSB_OBF"/>
    <property type="match status" value="1"/>
</dbReference>
<dbReference type="GO" id="GO:0003677">
    <property type="term" value="F:DNA binding"/>
    <property type="evidence" value="ECO:0007669"/>
    <property type="project" value="UniProtKB-KW"/>
</dbReference>
<keyword evidence="6" id="KW-1185">Reference proteome</keyword>
<dbReference type="RefSeq" id="WP_025566174.1">
    <property type="nucleotide sequence ID" value="NZ_JBAKBA010000050.1"/>
</dbReference>
<comment type="subunit">
    <text evidence="2">Homotetramer.</text>
</comment>
<evidence type="ECO:0000313" key="6">
    <source>
        <dbReference type="Proteomes" id="UP001366060"/>
    </source>
</evidence>
<dbReference type="InterPro" id="IPR000424">
    <property type="entry name" value="Primosome_PriB/ssb"/>
</dbReference>
<evidence type="ECO:0000256" key="2">
    <source>
        <dbReference type="HAMAP-Rule" id="MF_00984"/>
    </source>
</evidence>
<dbReference type="PANTHER" id="PTHR10302:SF27">
    <property type="entry name" value="SINGLE-STRANDED DNA-BINDING PROTEIN"/>
    <property type="match status" value="1"/>
</dbReference>
<dbReference type="PROSITE" id="PS50935">
    <property type="entry name" value="SSB"/>
    <property type="match status" value="1"/>
</dbReference>
<dbReference type="Gene3D" id="2.40.50.140">
    <property type="entry name" value="Nucleic acid-binding proteins"/>
    <property type="match status" value="1"/>
</dbReference>
<keyword evidence="1 2" id="KW-0238">DNA-binding</keyword>
<name>A0ABU9HFF9_9GAMM</name>
<evidence type="ECO:0000256" key="1">
    <source>
        <dbReference type="ARBA" id="ARBA00023125"/>
    </source>
</evidence>
<dbReference type="PANTHER" id="PTHR10302">
    <property type="entry name" value="SINGLE-STRANDED DNA-BINDING PROTEIN"/>
    <property type="match status" value="1"/>
</dbReference>
<gene>
    <name evidence="5" type="ORF">V6255_16020</name>
</gene>
<dbReference type="HAMAP" id="MF_00984">
    <property type="entry name" value="SSB"/>
    <property type="match status" value="1"/>
</dbReference>
<feature type="region of interest" description="Disordered" evidence="4">
    <location>
        <begin position="116"/>
        <end position="221"/>
    </location>
</feature>
<keyword evidence="2" id="KW-0235">DNA replication</keyword>
<dbReference type="InterPro" id="IPR012340">
    <property type="entry name" value="NA-bd_OB-fold"/>
</dbReference>
<dbReference type="SUPFAM" id="SSF50249">
    <property type="entry name" value="Nucleic acid-binding proteins"/>
    <property type="match status" value="1"/>
</dbReference>
<comment type="caution">
    <text evidence="5">The sequence shown here is derived from an EMBL/GenBank/DDBJ whole genome shotgun (WGS) entry which is preliminary data.</text>
</comment>
<keyword evidence="2" id="KW-0227">DNA damage</keyword>
<feature type="compositionally biased region" description="Low complexity" evidence="4">
    <location>
        <begin position="160"/>
        <end position="179"/>
    </location>
</feature>
<sequence length="221" mass="24033">MFNRSVNKVVLVGNLGKDPEMRYTQNGGAVANFSIATTESWKNKQTGEYENKSEWHNIVVFGKFGEMVGQYLKKGAKVYVEGKLQTNKWQGQDGQDRYKTEIIANDIQMLDARNQNAGQGQAPYQAPQQPGGYQSAAPQPAAAPAQSWGNAPQQPPAHQPAPQMAPAYQPQPTPAQQRPAPAPAPQQRPAPAPAPAPQAKPQQAPASFNEPSMDFDDDIPF</sequence>
<reference evidence="5 6" key="1">
    <citation type="submission" date="2024-02" db="EMBL/GenBank/DDBJ databases">
        <title>Bacteria isolated from the canopy kelp, Nereocystis luetkeana.</title>
        <authorList>
            <person name="Pfister C.A."/>
            <person name="Younker I.T."/>
            <person name="Light S.H."/>
        </authorList>
    </citation>
    <scope>NUCLEOTIDE SEQUENCE [LARGE SCALE GENOMIC DNA]</scope>
    <source>
        <strain evidence="5 6">TI.2.07</strain>
    </source>
</reference>
<dbReference type="InterPro" id="IPR011344">
    <property type="entry name" value="ssDNA-bd"/>
</dbReference>
<feature type="short sequence motif" description="Important for interaction with partner proteins" evidence="2">
    <location>
        <begin position="216"/>
        <end position="221"/>
    </location>
</feature>
<organism evidence="5 6">
    <name type="scientific">Psychromonas arctica</name>
    <dbReference type="NCBI Taxonomy" id="168275"/>
    <lineage>
        <taxon>Bacteria</taxon>
        <taxon>Pseudomonadati</taxon>
        <taxon>Pseudomonadota</taxon>
        <taxon>Gammaproteobacteria</taxon>
        <taxon>Alteromonadales</taxon>
        <taxon>Psychromonadaceae</taxon>
        <taxon>Psychromonas</taxon>
    </lineage>
</organism>
<protein>
    <recommendedName>
        <fullName evidence="2 3">Single-stranded DNA-binding protein</fullName>
        <shortName evidence="2">SSB</shortName>
    </recommendedName>
</protein>
<evidence type="ECO:0000256" key="3">
    <source>
        <dbReference type="RuleBase" id="RU000524"/>
    </source>
</evidence>
<dbReference type="Pfam" id="PF00436">
    <property type="entry name" value="SSB"/>
    <property type="match status" value="1"/>
</dbReference>
<accession>A0ABU9HFF9</accession>
<evidence type="ECO:0000313" key="5">
    <source>
        <dbReference type="EMBL" id="MEL0660642.1"/>
    </source>
</evidence>
<dbReference type="Proteomes" id="UP001366060">
    <property type="component" value="Unassembled WGS sequence"/>
</dbReference>
<dbReference type="NCBIfam" id="TIGR00621">
    <property type="entry name" value="ssb"/>
    <property type="match status" value="1"/>
</dbReference>
<comment type="function">
    <text evidence="2">Plays an important role in DNA replication, recombination and repair. Binds to ssDNA and to an array of partner proteins to recruit them to their sites of action during DNA metabolism.</text>
</comment>
<feature type="compositionally biased region" description="Low complexity" evidence="4">
    <location>
        <begin position="116"/>
        <end position="147"/>
    </location>
</feature>
<keyword evidence="2" id="KW-0234">DNA repair</keyword>
<proteinExistence type="inferred from homology"/>
<evidence type="ECO:0000256" key="4">
    <source>
        <dbReference type="SAM" id="MobiDB-lite"/>
    </source>
</evidence>
<keyword evidence="2" id="KW-0233">DNA recombination</keyword>
<feature type="compositionally biased region" description="Pro residues" evidence="4">
    <location>
        <begin position="180"/>
        <end position="198"/>
    </location>
</feature>
<dbReference type="EMBL" id="JBAKBA010000050">
    <property type="protein sequence ID" value="MEL0660642.1"/>
    <property type="molecule type" value="Genomic_DNA"/>
</dbReference>